<sequence>MTDSVLTELNNRPRKIPKFQKACEGSKSSKKKRVLTWGKLEDDEYVRQYSQFYYQFHKTEGFTIDWEQFDYAFNTRPLDNSLAIKEAMPQ</sequence>
<accession>A0A1J3HJT5</accession>
<protein>
    <submittedName>
        <fullName evidence="1">Uncharacterized protein</fullName>
    </submittedName>
</protein>
<reference evidence="1" key="1">
    <citation type="submission" date="2016-07" db="EMBL/GenBank/DDBJ databases">
        <title>De novo transcriptome assembly of four accessions of the metal hyperaccumulator plant Noccaea caerulescens.</title>
        <authorList>
            <person name="Blande D."/>
            <person name="Halimaa P."/>
            <person name="Tervahauta A.I."/>
            <person name="Aarts M.G."/>
            <person name="Karenlampi S.O."/>
        </authorList>
    </citation>
    <scope>NUCLEOTIDE SEQUENCE</scope>
</reference>
<name>A0A1J3HJT5_NOCCA</name>
<organism evidence="1">
    <name type="scientific">Noccaea caerulescens</name>
    <name type="common">Alpine penny-cress</name>
    <name type="synonym">Thlaspi caerulescens</name>
    <dbReference type="NCBI Taxonomy" id="107243"/>
    <lineage>
        <taxon>Eukaryota</taxon>
        <taxon>Viridiplantae</taxon>
        <taxon>Streptophyta</taxon>
        <taxon>Embryophyta</taxon>
        <taxon>Tracheophyta</taxon>
        <taxon>Spermatophyta</taxon>
        <taxon>Magnoliopsida</taxon>
        <taxon>eudicotyledons</taxon>
        <taxon>Gunneridae</taxon>
        <taxon>Pentapetalae</taxon>
        <taxon>rosids</taxon>
        <taxon>malvids</taxon>
        <taxon>Brassicales</taxon>
        <taxon>Brassicaceae</taxon>
        <taxon>Coluteocarpeae</taxon>
        <taxon>Noccaea</taxon>
    </lineage>
</organism>
<dbReference type="EMBL" id="GEVL01008891">
    <property type="protein sequence ID" value="JAU68450.1"/>
    <property type="molecule type" value="Transcribed_RNA"/>
</dbReference>
<gene>
    <name evidence="1" type="ORF">LE_TR3754_c0_g1_i1_g.12412</name>
</gene>
<evidence type="ECO:0000313" key="1">
    <source>
        <dbReference type="EMBL" id="JAU68450.1"/>
    </source>
</evidence>
<proteinExistence type="predicted"/>
<dbReference type="AlphaFoldDB" id="A0A1J3HJT5"/>